<dbReference type="Pfam" id="PF05199">
    <property type="entry name" value="GMC_oxred_C"/>
    <property type="match status" value="1"/>
</dbReference>
<dbReference type="InterPro" id="IPR051473">
    <property type="entry name" value="P2Ox-like"/>
</dbReference>
<evidence type="ECO:0000256" key="3">
    <source>
        <dbReference type="ARBA" id="ARBA00022630"/>
    </source>
</evidence>
<accession>A0A0P1IH42</accession>
<dbReference type="PANTHER" id="PTHR42784:SF1">
    <property type="entry name" value="PYRANOSE 2-OXIDASE"/>
    <property type="match status" value="1"/>
</dbReference>
<dbReference type="InterPro" id="IPR007867">
    <property type="entry name" value="GMC_OxRtase_C"/>
</dbReference>
<dbReference type="Gene3D" id="3.50.50.60">
    <property type="entry name" value="FAD/NAD(P)-binding domain"/>
    <property type="match status" value="2"/>
</dbReference>
<evidence type="ECO:0000256" key="6">
    <source>
        <dbReference type="SAM" id="Phobius"/>
    </source>
</evidence>
<dbReference type="SUPFAM" id="SSF51905">
    <property type="entry name" value="FAD/NAD(P)-binding domain"/>
    <property type="match status" value="1"/>
</dbReference>
<evidence type="ECO:0000313" key="10">
    <source>
        <dbReference type="Proteomes" id="UP000051870"/>
    </source>
</evidence>
<organism evidence="9 10">
    <name type="scientific">Shimia thalassica</name>
    <dbReference type="NCBI Taxonomy" id="1715693"/>
    <lineage>
        <taxon>Bacteria</taxon>
        <taxon>Pseudomonadati</taxon>
        <taxon>Pseudomonadota</taxon>
        <taxon>Alphaproteobacteria</taxon>
        <taxon>Rhodobacterales</taxon>
        <taxon>Roseobacteraceae</taxon>
    </lineage>
</organism>
<dbReference type="RefSeq" id="WP_082645312.1">
    <property type="nucleotide sequence ID" value="NZ_CYTW01000006.1"/>
</dbReference>
<feature type="domain" description="Glucose-methanol-choline oxidoreductase C-terminal" evidence="8">
    <location>
        <begin position="455"/>
        <end position="510"/>
    </location>
</feature>
<keyword evidence="6" id="KW-1133">Transmembrane helix</keyword>
<keyword evidence="5 9" id="KW-0560">Oxidoreductase</keyword>
<gene>
    <name evidence="9" type="primary">livQ</name>
    <name evidence="9" type="ORF">PH7735_03675</name>
</gene>
<evidence type="ECO:0000259" key="8">
    <source>
        <dbReference type="Pfam" id="PF05199"/>
    </source>
</evidence>
<evidence type="ECO:0000313" key="9">
    <source>
        <dbReference type="EMBL" id="CUK12476.1"/>
    </source>
</evidence>
<keyword evidence="10" id="KW-1185">Reference proteome</keyword>
<dbReference type="GO" id="GO:0016614">
    <property type="term" value="F:oxidoreductase activity, acting on CH-OH group of donors"/>
    <property type="evidence" value="ECO:0007669"/>
    <property type="project" value="InterPro"/>
</dbReference>
<comment type="cofactor">
    <cofactor evidence="1">
        <name>FAD</name>
        <dbReference type="ChEBI" id="CHEBI:57692"/>
    </cofactor>
</comment>
<evidence type="ECO:0000256" key="1">
    <source>
        <dbReference type="ARBA" id="ARBA00001974"/>
    </source>
</evidence>
<protein>
    <submittedName>
        <fullName evidence="9">6'''-hydroxyparomomycin C oxidase</fullName>
        <ecNumber evidence="9">1.1.3.-</ecNumber>
    </submittedName>
</protein>
<dbReference type="EMBL" id="CYTW01000006">
    <property type="protein sequence ID" value="CUK12476.1"/>
    <property type="molecule type" value="Genomic_DNA"/>
</dbReference>
<evidence type="ECO:0000259" key="7">
    <source>
        <dbReference type="Pfam" id="PF00732"/>
    </source>
</evidence>
<dbReference type="EC" id="1.1.3.-" evidence="9"/>
<feature type="domain" description="Glucose-methanol-choline oxidoreductase N-terminal" evidence="7">
    <location>
        <begin position="75"/>
        <end position="302"/>
    </location>
</feature>
<dbReference type="InterPro" id="IPR036188">
    <property type="entry name" value="FAD/NAD-bd_sf"/>
</dbReference>
<sequence length="530" mass="58028">MSQDVFARDWDVIVVGTGMGGGPLGRRLAEKGWSVLFVERGPLGHPAAQHDLNYEMADPVARHVRGYWPTPVRATVNNETFEFFAPLGSGVGGSSTFYAGALERPEPHDLDDSTERPHPTGGWPVSFAQMQPWLAEAEAMFMVNGTQDPLGDGQERLLTPNAPRTDEAALIAGMQANGLHPYQGHLAFRRDPSCPICTSGGRCPKHPKMDGRTAGVDPALETGHAALLTNATVRRLKGHSGRVSEVEIETNKGIQTLKSRIVVLAAGALSSPGILLNSASEEWPDGCANSSGLVGKNLMFHMNEMFALWPPKSARTEGPTKAIAMRDLYYKDGQRLGLVQAMGIEAKYGEIVHFLNLAYDRSFLRRFRLLKQFTRIPALIAAKIFGSAAVFVGILEDLPYKENRVIADRENPDQLAFEYTISPELLMRRKTFRTEIKRALRGMRMVFLNRGPELNYGHACGTLKFGSNPAESVLDETCKAHDLDNLYVADSSFMPTSFGTNPSLTIAANALRVADHVHGALLKEKDLGHD</sequence>
<dbReference type="PANTHER" id="PTHR42784">
    <property type="entry name" value="PYRANOSE 2-OXIDASE"/>
    <property type="match status" value="1"/>
</dbReference>
<dbReference type="AlphaFoldDB" id="A0A0P1IH42"/>
<evidence type="ECO:0000256" key="5">
    <source>
        <dbReference type="ARBA" id="ARBA00023002"/>
    </source>
</evidence>
<dbReference type="InterPro" id="IPR000172">
    <property type="entry name" value="GMC_OxRdtase_N"/>
</dbReference>
<keyword evidence="3" id="KW-0285">Flavoprotein</keyword>
<dbReference type="GeneID" id="83882648"/>
<name>A0A0P1IH42_9RHOB</name>
<dbReference type="GO" id="GO:0050660">
    <property type="term" value="F:flavin adenine dinucleotide binding"/>
    <property type="evidence" value="ECO:0007669"/>
    <property type="project" value="InterPro"/>
</dbReference>
<keyword evidence="4" id="KW-0274">FAD</keyword>
<dbReference type="Pfam" id="PF00732">
    <property type="entry name" value="GMC_oxred_N"/>
    <property type="match status" value="1"/>
</dbReference>
<reference evidence="10" key="1">
    <citation type="submission" date="2015-09" db="EMBL/GenBank/DDBJ databases">
        <authorList>
            <person name="Rodrigo-Torres Lidia"/>
            <person name="Arahal R.David."/>
        </authorList>
    </citation>
    <scope>NUCLEOTIDE SEQUENCE [LARGE SCALE GENOMIC DNA]</scope>
    <source>
        <strain evidence="10">CECT 7735</strain>
    </source>
</reference>
<keyword evidence="6" id="KW-0812">Transmembrane</keyword>
<feature type="transmembrane region" description="Helical" evidence="6">
    <location>
        <begin position="376"/>
        <end position="395"/>
    </location>
</feature>
<dbReference type="STRING" id="1715693.PH7735_03675"/>
<keyword evidence="6" id="KW-0472">Membrane</keyword>
<dbReference type="Proteomes" id="UP000051870">
    <property type="component" value="Unassembled WGS sequence"/>
</dbReference>
<evidence type="ECO:0000256" key="4">
    <source>
        <dbReference type="ARBA" id="ARBA00022827"/>
    </source>
</evidence>
<evidence type="ECO:0000256" key="2">
    <source>
        <dbReference type="ARBA" id="ARBA00010790"/>
    </source>
</evidence>
<comment type="similarity">
    <text evidence="2">Belongs to the GMC oxidoreductase family.</text>
</comment>
<proteinExistence type="inferred from homology"/>